<sequence>METLQLHKMLTVHLHIDEPQSLCRPHQGKRRSGEIRGGEFHGERLQGRVLAGGSLFLVPQDDNIARFSVYYTLMTDDGIKIDVVGEGLVAVDGTDQAPLTEAYCRCTCSTQFSVPSGDHDYLQRNLYIGGVNIKAGDTSMRFSIFQVNQI</sequence>
<dbReference type="RefSeq" id="WP_010205279.1">
    <property type="nucleotide sequence ID" value="NZ_CP019871.1"/>
</dbReference>
<accession>A0AAV1BJY9</accession>
<evidence type="ECO:0000313" key="2">
    <source>
        <dbReference type="Proteomes" id="UP001177000"/>
    </source>
</evidence>
<dbReference type="EMBL" id="OX458335">
    <property type="protein sequence ID" value="CAI8858293.1"/>
    <property type="molecule type" value="Genomic_DNA"/>
</dbReference>
<gene>
    <name evidence="1" type="ORF">DAPPPG215_13390</name>
</gene>
<dbReference type="Proteomes" id="UP001177000">
    <property type="component" value="Chromosome"/>
</dbReference>
<dbReference type="GeneID" id="44146198"/>
<protein>
    <submittedName>
        <fullName evidence="1">DUF3237 domain-containing protein</fullName>
    </submittedName>
</protein>
<proteinExistence type="predicted"/>
<reference evidence="1" key="1">
    <citation type="submission" date="2023-03" db="EMBL/GenBank/DDBJ databases">
        <authorList>
            <person name="Pothier F. J."/>
        </authorList>
    </citation>
    <scope>NUCLEOTIDE SEQUENCE</scope>
    <source>
        <strain evidence="1">DAPP-PG 215</strain>
    </source>
</reference>
<name>A0AAV1BJY9_PSEUB</name>
<dbReference type="AlphaFoldDB" id="A0AAV1BJY9"/>
<organism evidence="1 2">
    <name type="scientific">Pseudomonas syringae pv. tomato</name>
    <dbReference type="NCBI Taxonomy" id="323"/>
    <lineage>
        <taxon>Bacteria</taxon>
        <taxon>Pseudomonadati</taxon>
        <taxon>Pseudomonadota</taxon>
        <taxon>Gammaproteobacteria</taxon>
        <taxon>Pseudomonadales</taxon>
        <taxon>Pseudomonadaceae</taxon>
        <taxon>Pseudomonas</taxon>
    </lineage>
</organism>
<dbReference type="Pfam" id="PF11578">
    <property type="entry name" value="DUF3237"/>
    <property type="match status" value="1"/>
</dbReference>
<dbReference type="Gene3D" id="2.40.160.20">
    <property type="match status" value="1"/>
</dbReference>
<evidence type="ECO:0000313" key="1">
    <source>
        <dbReference type="EMBL" id="CAI8858293.1"/>
    </source>
</evidence>